<dbReference type="PANTHER" id="PTHR10151">
    <property type="entry name" value="ECTONUCLEOTIDE PYROPHOSPHATASE/PHOSPHODIESTERASE"/>
    <property type="match status" value="1"/>
</dbReference>
<dbReference type="InterPro" id="IPR002591">
    <property type="entry name" value="Phosphodiest/P_Trfase"/>
</dbReference>
<dbReference type="KEGG" id="plen:EIM92_16035"/>
<evidence type="ECO:0000313" key="2">
    <source>
        <dbReference type="Proteomes" id="UP000273145"/>
    </source>
</evidence>
<dbReference type="Proteomes" id="UP000273145">
    <property type="component" value="Chromosome"/>
</dbReference>
<evidence type="ECO:0000313" key="1">
    <source>
        <dbReference type="EMBL" id="AZK47478.1"/>
    </source>
</evidence>
<dbReference type="RefSeq" id="WP_125083504.1">
    <property type="nucleotide sequence ID" value="NZ_CP034248.1"/>
</dbReference>
<dbReference type="Pfam" id="PF01663">
    <property type="entry name" value="Phosphodiest"/>
    <property type="match status" value="1"/>
</dbReference>
<gene>
    <name evidence="1" type="ORF">EIM92_16035</name>
</gene>
<dbReference type="OrthoDB" id="2381338at2"/>
<name>A0A3S8RWY2_9BACL</name>
<proteinExistence type="predicted"/>
<dbReference type="Gene3D" id="3.40.720.10">
    <property type="entry name" value="Alkaline Phosphatase, subunit A"/>
    <property type="match status" value="1"/>
</dbReference>
<accession>A0A3S8RWY2</accession>
<sequence>MLKYFGVLLVIGVLVVAIISFQKTKAVPNEKDLLQVKSTSGDKTKKVILIVVDSLMATAIDKGIMQKELPTFQYLIKHGQYYKDLVSSFPTMSVTIDSSLLTGTYPDGHHIPGLTWYSAKDTKLINYGTGPMEVIKLGVNPVLEDALIHLNGKHLNPEQTTIYDDLAKEGKKSGSINGLIYRGPVKHTLSVPLWMDASTSLPQSLEVKGPDLLALGSFSDPLTEIEKPDGLTHRMGINNQYSLLTAEYLIKNNKLPDFLYIYLPDLDKKLHKHGPNEQNGIKATDQQLQSLLQSFGSLEEALNQAIIVIVGDSGMSKVLPADDNPVIELSSLLKDYQILRQEEGVAGDTEIVLAVNETMAYIYSLKSDKLKDIASNIRTDQRIDIISWKEGEWINVIGDEIAEVLRYKMNGNLTDPYGQKWTVEQAPDVLDLSINSEDQTIRYGKYPDVLRRLYGALHSHSGEFLVVTAKPGYELADKNSPSHKGGGSHGAFGHAESLVPLIISGTDAKPEHLRMVDLKAYLMKLVTKQQPNIEKGR</sequence>
<keyword evidence="2" id="KW-1185">Reference proteome</keyword>
<dbReference type="GO" id="GO:0016787">
    <property type="term" value="F:hydrolase activity"/>
    <property type="evidence" value="ECO:0007669"/>
    <property type="project" value="UniProtKB-ARBA"/>
</dbReference>
<dbReference type="EMBL" id="CP034248">
    <property type="protein sequence ID" value="AZK47478.1"/>
    <property type="molecule type" value="Genomic_DNA"/>
</dbReference>
<dbReference type="SUPFAM" id="SSF53649">
    <property type="entry name" value="Alkaline phosphatase-like"/>
    <property type="match status" value="1"/>
</dbReference>
<reference evidence="1 2" key="1">
    <citation type="submission" date="2018-11" db="EMBL/GenBank/DDBJ databases">
        <title>Genome sequencing of Paenibacillus lentus DSM25539(T).</title>
        <authorList>
            <person name="Kook J.-K."/>
            <person name="Park S.-N."/>
            <person name="Lim Y.K."/>
        </authorList>
    </citation>
    <scope>NUCLEOTIDE SEQUENCE [LARGE SCALE GENOMIC DNA]</scope>
    <source>
        <strain evidence="1 2">DSM 25539</strain>
    </source>
</reference>
<organism evidence="1 2">
    <name type="scientific">Paenibacillus lentus</name>
    <dbReference type="NCBI Taxonomy" id="1338368"/>
    <lineage>
        <taxon>Bacteria</taxon>
        <taxon>Bacillati</taxon>
        <taxon>Bacillota</taxon>
        <taxon>Bacilli</taxon>
        <taxon>Bacillales</taxon>
        <taxon>Paenibacillaceae</taxon>
        <taxon>Paenibacillus</taxon>
    </lineage>
</organism>
<dbReference type="InterPro" id="IPR017850">
    <property type="entry name" value="Alkaline_phosphatase_core_sf"/>
</dbReference>
<dbReference type="PANTHER" id="PTHR10151:SF120">
    <property type="entry name" value="BIS(5'-ADENOSYL)-TRIPHOSPHATASE"/>
    <property type="match status" value="1"/>
</dbReference>
<protein>
    <submittedName>
        <fullName evidence="1">Alkaline phosphatase family protein</fullName>
    </submittedName>
</protein>
<dbReference type="AlphaFoldDB" id="A0A3S8RWY2"/>